<evidence type="ECO:0000313" key="1">
    <source>
        <dbReference type="EMBL" id="VDM69161.1"/>
    </source>
</evidence>
<sequence>MNLYTPGNGLFGTHVTWEDIEEDMQRELHTNSSFGPNKTAQNIGDGKGFMSRIVLIDPDWQQKDKDLPKKFIVKVSLIEEILKCLCKLSNTQFVKILTQLAIQNFANEMSKKNETDNLLGDEEFKVTFEKQQKAVSFIMRLPNKFLL</sequence>
<dbReference type="PANTHER" id="PTHR23020">
    <property type="entry name" value="UNCHARACTERIZED NUCLEAR HORMONE RECEPTOR-RELATED"/>
    <property type="match status" value="1"/>
</dbReference>
<reference evidence="1 2" key="1">
    <citation type="submission" date="2018-11" db="EMBL/GenBank/DDBJ databases">
        <authorList>
            <consortium name="Pathogen Informatics"/>
        </authorList>
    </citation>
    <scope>NUCLEOTIDE SEQUENCE [LARGE SCALE GENOMIC DNA]</scope>
</reference>
<dbReference type="InterPro" id="IPR052961">
    <property type="entry name" value="Oxido-Kinase-like_Enzymes"/>
</dbReference>
<keyword evidence="2" id="KW-1185">Reference proteome</keyword>
<evidence type="ECO:0000313" key="2">
    <source>
        <dbReference type="Proteomes" id="UP000270094"/>
    </source>
</evidence>
<dbReference type="OrthoDB" id="5786316at2759"/>
<dbReference type="PANTHER" id="PTHR23020:SF8">
    <property type="entry name" value="CHK KINASE-LIKE DOMAIN-CONTAINING PROTEIN"/>
    <property type="match status" value="1"/>
</dbReference>
<dbReference type="Pfam" id="PF07914">
    <property type="entry name" value="DUF1679"/>
    <property type="match status" value="1"/>
</dbReference>
<protein>
    <submittedName>
        <fullName evidence="1">Uncharacterized protein</fullName>
    </submittedName>
</protein>
<name>A0A3P7I6Y8_STRVU</name>
<dbReference type="AlphaFoldDB" id="A0A3P7I6Y8"/>
<dbReference type="InterPro" id="IPR012877">
    <property type="entry name" value="Dhs-27"/>
</dbReference>
<dbReference type="Proteomes" id="UP000270094">
    <property type="component" value="Unassembled WGS sequence"/>
</dbReference>
<organism evidence="1 2">
    <name type="scientific">Strongylus vulgaris</name>
    <name type="common">Blood worm</name>
    <dbReference type="NCBI Taxonomy" id="40348"/>
    <lineage>
        <taxon>Eukaryota</taxon>
        <taxon>Metazoa</taxon>
        <taxon>Ecdysozoa</taxon>
        <taxon>Nematoda</taxon>
        <taxon>Chromadorea</taxon>
        <taxon>Rhabditida</taxon>
        <taxon>Rhabditina</taxon>
        <taxon>Rhabditomorpha</taxon>
        <taxon>Strongyloidea</taxon>
        <taxon>Strongylidae</taxon>
        <taxon>Strongylus</taxon>
    </lineage>
</organism>
<accession>A0A3P7I6Y8</accession>
<proteinExistence type="predicted"/>
<dbReference type="EMBL" id="UYYB01011290">
    <property type="protein sequence ID" value="VDM69161.1"/>
    <property type="molecule type" value="Genomic_DNA"/>
</dbReference>
<gene>
    <name evidence="1" type="ORF">SVUK_LOCUS4159</name>
</gene>